<accession>A0ABP6Z8K2</accession>
<comment type="caution">
    <text evidence="1">The sequence shown here is derived from an EMBL/GenBank/DDBJ whole genome shotgun (WGS) entry which is preliminary data.</text>
</comment>
<dbReference type="Proteomes" id="UP001501222">
    <property type="component" value="Unassembled WGS sequence"/>
</dbReference>
<name>A0ABP6Z8K2_9ACTN</name>
<keyword evidence="2" id="KW-1185">Reference proteome</keyword>
<organism evidence="1 2">
    <name type="scientific">Kribbella ginsengisoli</name>
    <dbReference type="NCBI Taxonomy" id="363865"/>
    <lineage>
        <taxon>Bacteria</taxon>
        <taxon>Bacillati</taxon>
        <taxon>Actinomycetota</taxon>
        <taxon>Actinomycetes</taxon>
        <taxon>Propionibacteriales</taxon>
        <taxon>Kribbellaceae</taxon>
        <taxon>Kribbella</taxon>
    </lineage>
</organism>
<reference evidence="2" key="1">
    <citation type="journal article" date="2019" name="Int. J. Syst. Evol. Microbiol.">
        <title>The Global Catalogue of Microorganisms (GCM) 10K type strain sequencing project: providing services to taxonomists for standard genome sequencing and annotation.</title>
        <authorList>
            <consortium name="The Broad Institute Genomics Platform"/>
            <consortium name="The Broad Institute Genome Sequencing Center for Infectious Disease"/>
            <person name="Wu L."/>
            <person name="Ma J."/>
        </authorList>
    </citation>
    <scope>NUCLEOTIDE SEQUENCE [LARGE SCALE GENOMIC DNA]</scope>
    <source>
        <strain evidence="2">JCM 16928</strain>
    </source>
</reference>
<evidence type="ECO:0000313" key="2">
    <source>
        <dbReference type="Proteomes" id="UP001501222"/>
    </source>
</evidence>
<gene>
    <name evidence="1" type="ORF">GCM10022235_86450</name>
</gene>
<protein>
    <submittedName>
        <fullName evidence="1">Uncharacterized protein</fullName>
    </submittedName>
</protein>
<proteinExistence type="predicted"/>
<dbReference type="RefSeq" id="WP_344850735.1">
    <property type="nucleotide sequence ID" value="NZ_BAABAA010000036.1"/>
</dbReference>
<evidence type="ECO:0000313" key="1">
    <source>
        <dbReference type="EMBL" id="GAA3601314.1"/>
    </source>
</evidence>
<sequence length="94" mass="10126">MSNAELVLTALLLHGLPTVDDRCQTCGADLATLEAGRGHVCEIAAAALGRSPEWCRVRLAQHWSSSGEQCECGSTLDDSPNGLWIHWADLLTPR</sequence>
<dbReference type="EMBL" id="BAABAA010000036">
    <property type="protein sequence ID" value="GAA3601314.1"/>
    <property type="molecule type" value="Genomic_DNA"/>
</dbReference>